<accession>A0AA39T3U9</accession>
<dbReference type="RefSeq" id="XP_060334178.1">
    <property type="nucleotide sequence ID" value="XM_060472384.1"/>
</dbReference>
<gene>
    <name evidence="2" type="ORF">EV420DRAFT_1525656</name>
</gene>
<dbReference type="GeneID" id="85355932"/>
<name>A0AA39T3U9_ARMTA</name>
<organism evidence="2 3">
    <name type="scientific">Armillaria tabescens</name>
    <name type="common">Ringless honey mushroom</name>
    <name type="synonym">Agaricus tabescens</name>
    <dbReference type="NCBI Taxonomy" id="1929756"/>
    <lineage>
        <taxon>Eukaryota</taxon>
        <taxon>Fungi</taxon>
        <taxon>Dikarya</taxon>
        <taxon>Basidiomycota</taxon>
        <taxon>Agaricomycotina</taxon>
        <taxon>Agaricomycetes</taxon>
        <taxon>Agaricomycetidae</taxon>
        <taxon>Agaricales</taxon>
        <taxon>Marasmiineae</taxon>
        <taxon>Physalacriaceae</taxon>
        <taxon>Desarmillaria</taxon>
    </lineage>
</organism>
<evidence type="ECO:0008006" key="4">
    <source>
        <dbReference type="Google" id="ProtNLM"/>
    </source>
</evidence>
<evidence type="ECO:0000313" key="2">
    <source>
        <dbReference type="EMBL" id="KAK0462566.1"/>
    </source>
</evidence>
<dbReference type="AlphaFoldDB" id="A0AA39T3U9"/>
<evidence type="ECO:0000313" key="3">
    <source>
        <dbReference type="Proteomes" id="UP001175211"/>
    </source>
</evidence>
<dbReference type="EMBL" id="JAUEPS010000009">
    <property type="protein sequence ID" value="KAK0462566.1"/>
    <property type="molecule type" value="Genomic_DNA"/>
</dbReference>
<reference evidence="2" key="1">
    <citation type="submission" date="2023-06" db="EMBL/GenBank/DDBJ databases">
        <authorList>
            <consortium name="Lawrence Berkeley National Laboratory"/>
            <person name="Ahrendt S."/>
            <person name="Sahu N."/>
            <person name="Indic B."/>
            <person name="Wong-Bajracharya J."/>
            <person name="Merenyi Z."/>
            <person name="Ke H.-M."/>
            <person name="Monk M."/>
            <person name="Kocsube S."/>
            <person name="Drula E."/>
            <person name="Lipzen A."/>
            <person name="Balint B."/>
            <person name="Henrissat B."/>
            <person name="Andreopoulos B."/>
            <person name="Martin F.M."/>
            <person name="Harder C.B."/>
            <person name="Rigling D."/>
            <person name="Ford K.L."/>
            <person name="Foster G.D."/>
            <person name="Pangilinan J."/>
            <person name="Papanicolaou A."/>
            <person name="Barry K."/>
            <person name="LaButti K."/>
            <person name="Viragh M."/>
            <person name="Koriabine M."/>
            <person name="Yan M."/>
            <person name="Riley R."/>
            <person name="Champramary S."/>
            <person name="Plett K.L."/>
            <person name="Tsai I.J."/>
            <person name="Slot J."/>
            <person name="Sipos G."/>
            <person name="Plett J."/>
            <person name="Nagy L.G."/>
            <person name="Grigoriev I.V."/>
        </authorList>
    </citation>
    <scope>NUCLEOTIDE SEQUENCE</scope>
    <source>
        <strain evidence="2">CCBAS 213</strain>
    </source>
</reference>
<proteinExistence type="predicted"/>
<comment type="caution">
    <text evidence="2">The sequence shown here is derived from an EMBL/GenBank/DDBJ whole genome shotgun (WGS) entry which is preliminary data.</text>
</comment>
<protein>
    <recommendedName>
        <fullName evidence="4">Heterokaryon incompatibility domain-containing protein</fullName>
    </recommendedName>
</protein>
<sequence>MKLIWNGLKSVFLAKDLSCEQESGADQDGIELNSRSVLKAYGLPNEDPKSAPRALIGPAPKKSQPNDTIITALTETDKDESSIKVPLQLAYAGGKPEYISNNYDFGTAYSYLRSVWFTNDWSTIQDTLHMQEEKDKERRQKAVVDGKIVDPYMPPRRVWDLYSNRVVPSWIAKKRPLPISHAWLDEENRIAVYTPINGKEWPVPMPKSADLHLIRIEMLNLEAEYVWLDVLCLRQNSSLDQLKEKLRTDEWKLDVPTIGNVYDYTIVVIYLSGLGLPFSLKEGDFESERCWFQRAWTLQEIGLKRIIAGDMPSGPLHVCPVHGSQDYKGEILMQFQKELELVHNIMWSPTGRSWGNLFTILAEMQKRKSTNSIDKIAGLSFLCWSEKIPAYYENQSVEDAWTALVNVMAMEKRGELFFWYPEPGNSDVKWRLTWDQIMTYFPPADVSNEMLVWWDEEWDVDWHHGPCIEKGFVQGLAVQDEEIIDRYGELIVKDNKEKEHIFKIIASHNYLIPENTYVLLGTRLNHELDLECSVQHWAIGHRVPSTKQFEKVSVFKMADKEAWRLKHLNVTKDCDIVFI</sequence>
<keyword evidence="3" id="KW-1185">Reference proteome</keyword>
<evidence type="ECO:0000256" key="1">
    <source>
        <dbReference type="SAM" id="MobiDB-lite"/>
    </source>
</evidence>
<feature type="region of interest" description="Disordered" evidence="1">
    <location>
        <begin position="41"/>
        <end position="67"/>
    </location>
</feature>
<dbReference type="Proteomes" id="UP001175211">
    <property type="component" value="Unassembled WGS sequence"/>
</dbReference>